<dbReference type="InterPro" id="IPR013087">
    <property type="entry name" value="Znf_C2H2_type"/>
</dbReference>
<keyword evidence="4" id="KW-1185">Reference proteome</keyword>
<accession>A0AAN8FRF8</accession>
<evidence type="ECO:0000313" key="4">
    <source>
        <dbReference type="Proteomes" id="UP001331761"/>
    </source>
</evidence>
<keyword evidence="1" id="KW-0863">Zinc-finger</keyword>
<feature type="domain" description="C2H2-type" evidence="2">
    <location>
        <begin position="132"/>
        <end position="160"/>
    </location>
</feature>
<gene>
    <name evidence="3" type="ORF">GCK32_019049</name>
</gene>
<comment type="caution">
    <text evidence="3">The sequence shown here is derived from an EMBL/GenBank/DDBJ whole genome shotgun (WGS) entry which is preliminary data.</text>
</comment>
<evidence type="ECO:0000256" key="1">
    <source>
        <dbReference type="PROSITE-ProRule" id="PRU00042"/>
    </source>
</evidence>
<organism evidence="3 4">
    <name type="scientific">Trichostrongylus colubriformis</name>
    <name type="common">Black scour worm</name>
    <dbReference type="NCBI Taxonomy" id="6319"/>
    <lineage>
        <taxon>Eukaryota</taxon>
        <taxon>Metazoa</taxon>
        <taxon>Ecdysozoa</taxon>
        <taxon>Nematoda</taxon>
        <taxon>Chromadorea</taxon>
        <taxon>Rhabditida</taxon>
        <taxon>Rhabditina</taxon>
        <taxon>Rhabditomorpha</taxon>
        <taxon>Strongyloidea</taxon>
        <taxon>Trichostrongylidae</taxon>
        <taxon>Trichostrongylus</taxon>
    </lineage>
</organism>
<feature type="non-terminal residue" evidence="3">
    <location>
        <position position="162"/>
    </location>
</feature>
<proteinExistence type="predicted"/>
<evidence type="ECO:0000313" key="3">
    <source>
        <dbReference type="EMBL" id="KAK5985146.1"/>
    </source>
</evidence>
<dbReference type="PROSITE" id="PS50157">
    <property type="entry name" value="ZINC_FINGER_C2H2_2"/>
    <property type="match status" value="1"/>
</dbReference>
<dbReference type="EMBL" id="WIXE01002058">
    <property type="protein sequence ID" value="KAK5985146.1"/>
    <property type="molecule type" value="Genomic_DNA"/>
</dbReference>
<evidence type="ECO:0000259" key="2">
    <source>
        <dbReference type="PROSITE" id="PS50157"/>
    </source>
</evidence>
<protein>
    <submittedName>
        <fullName evidence="3">C2H2-type domain-containing protein</fullName>
    </submittedName>
</protein>
<sequence>MEESDKVQYYCFLRGCAEVPGATSYDILSIWEITCTSRLQSNAMFFRGSNDDNVVKKELPRKTESPIVCTVCNRLLLRSSRYSIRVTILAHFVKFHRNSPKDVEKYLASGSWDVASEFPYIDAVTSIKKGKLQCALCEAAFSDTCPLLKHATSVHESHKVKT</sequence>
<dbReference type="Proteomes" id="UP001331761">
    <property type="component" value="Unassembled WGS sequence"/>
</dbReference>
<dbReference type="GO" id="GO:0008270">
    <property type="term" value="F:zinc ion binding"/>
    <property type="evidence" value="ECO:0007669"/>
    <property type="project" value="UniProtKB-KW"/>
</dbReference>
<reference evidence="3 4" key="1">
    <citation type="submission" date="2019-10" db="EMBL/GenBank/DDBJ databases">
        <title>Assembly and Annotation for the nematode Trichostrongylus colubriformis.</title>
        <authorList>
            <person name="Martin J."/>
        </authorList>
    </citation>
    <scope>NUCLEOTIDE SEQUENCE [LARGE SCALE GENOMIC DNA]</scope>
    <source>
        <strain evidence="3">G859</strain>
        <tissue evidence="3">Whole worm</tissue>
    </source>
</reference>
<dbReference type="PROSITE" id="PS00028">
    <property type="entry name" value="ZINC_FINGER_C2H2_1"/>
    <property type="match status" value="1"/>
</dbReference>
<keyword evidence="1" id="KW-0862">Zinc</keyword>
<dbReference type="AlphaFoldDB" id="A0AAN8FRF8"/>
<keyword evidence="1" id="KW-0479">Metal-binding</keyword>
<name>A0AAN8FRF8_TRICO</name>